<reference evidence="3 4" key="1">
    <citation type="journal article" date="2021" name="BMC Genomics">
        <title>Datura genome reveals duplications of psychoactive alkaloid biosynthetic genes and high mutation rate following tissue culture.</title>
        <authorList>
            <person name="Rajewski A."/>
            <person name="Carter-House D."/>
            <person name="Stajich J."/>
            <person name="Litt A."/>
        </authorList>
    </citation>
    <scope>NUCLEOTIDE SEQUENCE [LARGE SCALE GENOMIC DNA]</scope>
    <source>
        <strain evidence="3">AR-01</strain>
    </source>
</reference>
<keyword evidence="2" id="KW-0472">Membrane</keyword>
<dbReference type="InterPro" id="IPR023494">
    <property type="entry name" value="Cyt_c_bgen_Ccs1/CcsB/ResB"/>
</dbReference>
<sequence length="294" mass="31847">MLKGINPAKKTVSGRISAPGSDGAPPVVEAEEGSVGNGGRKVEEPKSSAVGSGLFKKLPRKVLGILSNLPLAIAEMFAVAALMALGKFQLSLKLKRFFTSVCAYISANEITTKSFLKIILPWGFSPGDGFSPLALIICSRHPFSWGHGSSWEHPDGLHIHNTDSRKVARRWSFLQSTETIRKQEYADTLPRASVKDLGVILMGAGYEVSLKAVCVAFVIAAIYLMVWTFISAAVMLRGTLKSVGSFEYGGSQSIDSPWTTMKVGGTQSQFISYSIRRYPNQIVKEKCVSLIPNC</sequence>
<feature type="transmembrane region" description="Helical" evidence="2">
    <location>
        <begin position="62"/>
        <end position="85"/>
    </location>
</feature>
<dbReference type="PANTHER" id="PTHR31566">
    <property type="entry name" value="CYTOCHROME C BIOGENESIS PROTEIN CCS1, CHLOROPLASTIC"/>
    <property type="match status" value="1"/>
</dbReference>
<evidence type="ECO:0000256" key="2">
    <source>
        <dbReference type="SAM" id="Phobius"/>
    </source>
</evidence>
<evidence type="ECO:0000256" key="1">
    <source>
        <dbReference type="SAM" id="MobiDB-lite"/>
    </source>
</evidence>
<keyword evidence="4" id="KW-1185">Reference proteome</keyword>
<feature type="region of interest" description="Disordered" evidence="1">
    <location>
        <begin position="1"/>
        <end position="46"/>
    </location>
</feature>
<keyword evidence="2" id="KW-0812">Transmembrane</keyword>
<protein>
    <submittedName>
        <fullName evidence="3">Copper chaperone</fullName>
    </submittedName>
</protein>
<dbReference type="Proteomes" id="UP000823775">
    <property type="component" value="Unassembled WGS sequence"/>
</dbReference>
<keyword evidence="2" id="KW-1133">Transmembrane helix</keyword>
<gene>
    <name evidence="3" type="primary">CCS1_1</name>
    <name evidence="3" type="ORF">HAX54_004561</name>
</gene>
<accession>A0ABS8T8R2</accession>
<comment type="caution">
    <text evidence="3">The sequence shown here is derived from an EMBL/GenBank/DDBJ whole genome shotgun (WGS) entry which is preliminary data.</text>
</comment>
<organism evidence="3 4">
    <name type="scientific">Datura stramonium</name>
    <name type="common">Jimsonweed</name>
    <name type="synonym">Common thornapple</name>
    <dbReference type="NCBI Taxonomy" id="4076"/>
    <lineage>
        <taxon>Eukaryota</taxon>
        <taxon>Viridiplantae</taxon>
        <taxon>Streptophyta</taxon>
        <taxon>Embryophyta</taxon>
        <taxon>Tracheophyta</taxon>
        <taxon>Spermatophyta</taxon>
        <taxon>Magnoliopsida</taxon>
        <taxon>eudicotyledons</taxon>
        <taxon>Gunneridae</taxon>
        <taxon>Pentapetalae</taxon>
        <taxon>asterids</taxon>
        <taxon>lamiids</taxon>
        <taxon>Solanales</taxon>
        <taxon>Solanaceae</taxon>
        <taxon>Solanoideae</taxon>
        <taxon>Datureae</taxon>
        <taxon>Datura</taxon>
    </lineage>
</organism>
<evidence type="ECO:0000313" key="3">
    <source>
        <dbReference type="EMBL" id="MCD7467236.1"/>
    </source>
</evidence>
<name>A0ABS8T8R2_DATST</name>
<dbReference type="EMBL" id="JACEIK010001212">
    <property type="protein sequence ID" value="MCD7467236.1"/>
    <property type="molecule type" value="Genomic_DNA"/>
</dbReference>
<proteinExistence type="predicted"/>
<evidence type="ECO:0000313" key="4">
    <source>
        <dbReference type="Proteomes" id="UP000823775"/>
    </source>
</evidence>
<dbReference type="PANTHER" id="PTHR31566:SF0">
    <property type="entry name" value="CYTOCHROME C BIOGENESIS PROTEIN CCS1, CHLOROPLASTIC"/>
    <property type="match status" value="1"/>
</dbReference>
<feature type="transmembrane region" description="Helical" evidence="2">
    <location>
        <begin position="210"/>
        <end position="236"/>
    </location>
</feature>